<dbReference type="Gene3D" id="1.10.600.10">
    <property type="entry name" value="Farnesyl Diphosphate Synthase"/>
    <property type="match status" value="1"/>
</dbReference>
<comment type="cofactor">
    <cofactor evidence="1">
        <name>Mg(2+)</name>
        <dbReference type="ChEBI" id="CHEBI:18420"/>
    </cofactor>
</comment>
<dbReference type="PROSITE" id="PS00723">
    <property type="entry name" value="POLYPRENYL_SYNTHASE_1"/>
    <property type="match status" value="1"/>
</dbReference>
<evidence type="ECO:0000256" key="8">
    <source>
        <dbReference type="RuleBase" id="RU004466"/>
    </source>
</evidence>
<dbReference type="GO" id="GO:0046872">
    <property type="term" value="F:metal ion binding"/>
    <property type="evidence" value="ECO:0007669"/>
    <property type="project" value="UniProtKB-KW"/>
</dbReference>
<dbReference type="PANTHER" id="PTHR43281">
    <property type="entry name" value="FARNESYL DIPHOSPHATE SYNTHASE"/>
    <property type="match status" value="1"/>
</dbReference>
<dbReference type="SFLD" id="SFLDG01017">
    <property type="entry name" value="Polyprenyl_Transferase_Like"/>
    <property type="match status" value="1"/>
</dbReference>
<dbReference type="OrthoDB" id="9805316at2"/>
<dbReference type="GO" id="GO:0005737">
    <property type="term" value="C:cytoplasm"/>
    <property type="evidence" value="ECO:0007669"/>
    <property type="project" value="UniProtKB-ARBA"/>
</dbReference>
<dbReference type="PROSITE" id="PS00444">
    <property type="entry name" value="POLYPRENYL_SYNTHASE_2"/>
    <property type="match status" value="1"/>
</dbReference>
<comment type="similarity">
    <text evidence="2 8">Belongs to the FPP/GGPP synthase family.</text>
</comment>
<organism evidence="9 10">
    <name type="scientific">Hyphomicrobium facile</name>
    <dbReference type="NCBI Taxonomy" id="51670"/>
    <lineage>
        <taxon>Bacteria</taxon>
        <taxon>Pseudomonadati</taxon>
        <taxon>Pseudomonadota</taxon>
        <taxon>Alphaproteobacteria</taxon>
        <taxon>Hyphomicrobiales</taxon>
        <taxon>Hyphomicrobiaceae</taxon>
        <taxon>Hyphomicrobium</taxon>
    </lineage>
</organism>
<evidence type="ECO:0000313" key="9">
    <source>
        <dbReference type="EMBL" id="SFV36786.1"/>
    </source>
</evidence>
<dbReference type="CDD" id="cd00685">
    <property type="entry name" value="Trans_IPPS_HT"/>
    <property type="match status" value="1"/>
</dbReference>
<keyword evidence="4" id="KW-0479">Metal-binding</keyword>
<proteinExistence type="inferred from homology"/>
<dbReference type="InterPro" id="IPR033749">
    <property type="entry name" value="Polyprenyl_synt_CS"/>
</dbReference>
<dbReference type="GO" id="GO:0016114">
    <property type="term" value="P:terpenoid biosynthetic process"/>
    <property type="evidence" value="ECO:0007669"/>
    <property type="project" value="UniProtKB-ARBA"/>
</dbReference>
<dbReference type="InterPro" id="IPR008949">
    <property type="entry name" value="Isoprenoid_synthase_dom_sf"/>
</dbReference>
<evidence type="ECO:0000256" key="2">
    <source>
        <dbReference type="ARBA" id="ARBA00006706"/>
    </source>
</evidence>
<evidence type="ECO:0000256" key="5">
    <source>
        <dbReference type="ARBA" id="ARBA00022842"/>
    </source>
</evidence>
<dbReference type="InterPro" id="IPR053378">
    <property type="entry name" value="Prenyl_diphosphate_synthase"/>
</dbReference>
<dbReference type="Pfam" id="PF00348">
    <property type="entry name" value="polyprenyl_synt"/>
    <property type="match status" value="1"/>
</dbReference>
<reference evidence="10" key="1">
    <citation type="submission" date="2016-10" db="EMBL/GenBank/DDBJ databases">
        <authorList>
            <person name="Varghese N."/>
            <person name="Submissions S."/>
        </authorList>
    </citation>
    <scope>NUCLEOTIDE SEQUENCE [LARGE SCALE GENOMIC DNA]</scope>
    <source>
        <strain evidence="10">DSM 1565</strain>
    </source>
</reference>
<evidence type="ECO:0000256" key="1">
    <source>
        <dbReference type="ARBA" id="ARBA00001946"/>
    </source>
</evidence>
<dbReference type="NCBIfam" id="NF045485">
    <property type="entry name" value="FPPsyn"/>
    <property type="match status" value="1"/>
</dbReference>
<name>A0A1I7NQ39_9HYPH</name>
<dbReference type="InterPro" id="IPR000092">
    <property type="entry name" value="Polyprenyl_synt"/>
</dbReference>
<protein>
    <recommendedName>
        <fullName evidence="7">Probable farnesyl diphosphate synthase</fullName>
    </recommendedName>
</protein>
<keyword evidence="5" id="KW-0460">Magnesium</keyword>
<dbReference type="SUPFAM" id="SSF48576">
    <property type="entry name" value="Terpenoid synthases"/>
    <property type="match status" value="1"/>
</dbReference>
<dbReference type="PANTHER" id="PTHR43281:SF1">
    <property type="entry name" value="FARNESYL DIPHOSPHATE SYNTHASE"/>
    <property type="match status" value="1"/>
</dbReference>
<accession>A0A1I7NQ39</accession>
<evidence type="ECO:0000313" key="10">
    <source>
        <dbReference type="Proteomes" id="UP000199423"/>
    </source>
</evidence>
<dbReference type="Proteomes" id="UP000199423">
    <property type="component" value="Unassembled WGS sequence"/>
</dbReference>
<dbReference type="STRING" id="51670.SAMN04488557_2768"/>
<dbReference type="SFLD" id="SFLDS00005">
    <property type="entry name" value="Isoprenoid_Synthase_Type_I"/>
    <property type="match status" value="1"/>
</dbReference>
<evidence type="ECO:0000256" key="6">
    <source>
        <dbReference type="ARBA" id="ARBA00023229"/>
    </source>
</evidence>
<keyword evidence="3 8" id="KW-0808">Transferase</keyword>
<evidence type="ECO:0000256" key="7">
    <source>
        <dbReference type="ARBA" id="ARBA00069024"/>
    </source>
</evidence>
<keyword evidence="6" id="KW-0414">Isoprene biosynthesis</keyword>
<dbReference type="AlphaFoldDB" id="A0A1I7NQ39"/>
<dbReference type="EMBL" id="FPCH01000003">
    <property type="protein sequence ID" value="SFV36786.1"/>
    <property type="molecule type" value="Genomic_DNA"/>
</dbReference>
<sequence>MALVKRLNDPWGEHKAVSPFLVQLGNSATLVEAFLASVLAEQEAAGTPPRLAEALRHAVLGGGKRFRPFLVFHSAALFGADKEAALPAAAALECIHCYSLVHDDLPAMDNDELRRGRPTVWKAYDEWTAILVGDALQALAFELISGSKGSGDPKARAELVYLLAVASGANGMVGGQVLDLEAGKLGARPDPTITDIMRLQALKTGKLITAACEMGAIVGGASFEQRAALKTYGEHLGAAFQISDDLLDAEGSSADVGKATGKDAAAGKATLIGMLGIAEARRYLDRSIASGIDALAIFGDKAEPLVEAARLMGRRES</sequence>
<keyword evidence="10" id="KW-1185">Reference proteome</keyword>
<gene>
    <name evidence="9" type="ORF">SAMN04488557_2768</name>
</gene>
<evidence type="ECO:0000256" key="4">
    <source>
        <dbReference type="ARBA" id="ARBA00022723"/>
    </source>
</evidence>
<dbReference type="FunFam" id="1.10.600.10:FF:000001">
    <property type="entry name" value="Geranylgeranyl diphosphate synthase"/>
    <property type="match status" value="1"/>
</dbReference>
<dbReference type="GO" id="GO:0004659">
    <property type="term" value="F:prenyltransferase activity"/>
    <property type="evidence" value="ECO:0007669"/>
    <property type="project" value="InterPro"/>
</dbReference>
<evidence type="ECO:0000256" key="3">
    <source>
        <dbReference type="ARBA" id="ARBA00022679"/>
    </source>
</evidence>